<dbReference type="Pfam" id="PF02446">
    <property type="entry name" value="Glyco_hydro_77"/>
    <property type="match status" value="1"/>
</dbReference>
<comment type="similarity">
    <text evidence="3">Belongs to the disproportionating enzyme family.</text>
</comment>
<dbReference type="SUPFAM" id="SSF49452">
    <property type="entry name" value="Starch-binding domain-like"/>
    <property type="match status" value="2"/>
</dbReference>
<evidence type="ECO:0000313" key="14">
    <source>
        <dbReference type="Proteomes" id="UP000628448"/>
    </source>
</evidence>
<evidence type="ECO:0000256" key="3">
    <source>
        <dbReference type="ARBA" id="ARBA00005684"/>
    </source>
</evidence>
<dbReference type="GO" id="GO:0005737">
    <property type="term" value="C:cytoplasm"/>
    <property type="evidence" value="ECO:0007669"/>
    <property type="project" value="UniProtKB-SubCell"/>
</dbReference>
<keyword evidence="7" id="KW-0328">Glycosyltransferase</keyword>
<evidence type="ECO:0000313" key="13">
    <source>
        <dbReference type="EMBL" id="MBG9376722.1"/>
    </source>
</evidence>
<evidence type="ECO:0000256" key="6">
    <source>
        <dbReference type="ARBA" id="ARBA00022490"/>
    </source>
</evidence>
<dbReference type="SMART" id="SM01065">
    <property type="entry name" value="CBM_2"/>
    <property type="match status" value="2"/>
</dbReference>
<dbReference type="InterPro" id="IPR013784">
    <property type="entry name" value="Carb-bd-like_fold"/>
</dbReference>
<comment type="subcellular location">
    <subcellularLocation>
        <location evidence="2">Cytoplasm</location>
    </subcellularLocation>
</comment>
<evidence type="ECO:0000256" key="2">
    <source>
        <dbReference type="ARBA" id="ARBA00004496"/>
    </source>
</evidence>
<comment type="caution">
    <text evidence="13">The sequence shown here is derived from an EMBL/GenBank/DDBJ whole genome shotgun (WGS) entry which is preliminary data.</text>
</comment>
<evidence type="ECO:0000256" key="5">
    <source>
        <dbReference type="ARBA" id="ARBA00020295"/>
    </source>
</evidence>
<comment type="catalytic activity">
    <reaction evidence="1">
        <text>Transfers a segment of a (1-&gt;4)-alpha-D-glucan to a new position in an acceptor, which may be glucose or a (1-&gt;4)-alpha-D-glucan.</text>
        <dbReference type="EC" id="2.4.1.25"/>
    </reaction>
</comment>
<evidence type="ECO:0000256" key="1">
    <source>
        <dbReference type="ARBA" id="ARBA00000439"/>
    </source>
</evidence>
<dbReference type="AlphaFoldDB" id="A0A931GYM1"/>
<keyword evidence="9" id="KW-0119">Carbohydrate metabolism</keyword>
<dbReference type="GO" id="GO:0004134">
    <property type="term" value="F:4-alpha-glucanotransferase activity"/>
    <property type="evidence" value="ECO:0007669"/>
    <property type="project" value="UniProtKB-EC"/>
</dbReference>
<dbReference type="PANTHER" id="PTHR32518:SF3">
    <property type="entry name" value="4-ALPHA-GLUCANOTRANSFERASE"/>
    <property type="match status" value="1"/>
</dbReference>
<evidence type="ECO:0000256" key="7">
    <source>
        <dbReference type="ARBA" id="ARBA00022676"/>
    </source>
</evidence>
<evidence type="ECO:0000259" key="12">
    <source>
        <dbReference type="PROSITE" id="PS51166"/>
    </source>
</evidence>
<dbReference type="GO" id="GO:2001070">
    <property type="term" value="F:starch binding"/>
    <property type="evidence" value="ECO:0007669"/>
    <property type="project" value="InterPro"/>
</dbReference>
<evidence type="ECO:0000256" key="11">
    <source>
        <dbReference type="ARBA" id="ARBA00031501"/>
    </source>
</evidence>
<dbReference type="PROSITE" id="PS51166">
    <property type="entry name" value="CBM20"/>
    <property type="match status" value="2"/>
</dbReference>
<keyword evidence="6" id="KW-0963">Cytoplasm</keyword>
<evidence type="ECO:0000256" key="10">
    <source>
        <dbReference type="ARBA" id="ARBA00031423"/>
    </source>
</evidence>
<evidence type="ECO:0000256" key="4">
    <source>
        <dbReference type="ARBA" id="ARBA00012560"/>
    </source>
</evidence>
<reference evidence="13" key="1">
    <citation type="submission" date="2020-11" db="EMBL/GenBank/DDBJ databases">
        <title>Bacterial whole genome sequence for Panacibacter sp. DH6.</title>
        <authorList>
            <person name="Le V."/>
            <person name="Ko S."/>
            <person name="Ahn C.-Y."/>
            <person name="Oh H.-M."/>
        </authorList>
    </citation>
    <scope>NUCLEOTIDE SEQUENCE</scope>
    <source>
        <strain evidence="13">DH6</strain>
    </source>
</reference>
<keyword evidence="14" id="KW-1185">Reference proteome</keyword>
<protein>
    <recommendedName>
        <fullName evidence="5">4-alpha-glucanotransferase</fullName>
        <ecNumber evidence="4">2.4.1.25</ecNumber>
    </recommendedName>
    <alternativeName>
        <fullName evidence="10">Amylomaltase</fullName>
    </alternativeName>
    <alternativeName>
        <fullName evidence="11">Disproportionating enzyme</fullName>
    </alternativeName>
</protein>
<dbReference type="Gene3D" id="2.60.40.10">
    <property type="entry name" value="Immunoglobulins"/>
    <property type="match status" value="2"/>
</dbReference>
<dbReference type="EMBL" id="JADWYR010000001">
    <property type="protein sequence ID" value="MBG9376722.1"/>
    <property type="molecule type" value="Genomic_DNA"/>
</dbReference>
<accession>A0A931GYM1</accession>
<keyword evidence="8" id="KW-0808">Transferase</keyword>
<dbReference type="Proteomes" id="UP000628448">
    <property type="component" value="Unassembled WGS sequence"/>
</dbReference>
<dbReference type="InterPro" id="IPR017853">
    <property type="entry name" value="GH"/>
</dbReference>
<dbReference type="GO" id="GO:0005975">
    <property type="term" value="P:carbohydrate metabolic process"/>
    <property type="evidence" value="ECO:0007669"/>
    <property type="project" value="InterPro"/>
</dbReference>
<dbReference type="EC" id="2.4.1.25" evidence="4"/>
<proteinExistence type="inferred from homology"/>
<feature type="domain" description="CBM20" evidence="12">
    <location>
        <begin position="129"/>
        <end position="245"/>
    </location>
</feature>
<evidence type="ECO:0000256" key="8">
    <source>
        <dbReference type="ARBA" id="ARBA00022679"/>
    </source>
</evidence>
<dbReference type="SUPFAM" id="SSF51445">
    <property type="entry name" value="(Trans)glycosidases"/>
    <property type="match status" value="1"/>
</dbReference>
<dbReference type="InterPro" id="IPR013783">
    <property type="entry name" value="Ig-like_fold"/>
</dbReference>
<feature type="domain" description="CBM20" evidence="12">
    <location>
        <begin position="1"/>
        <end position="103"/>
    </location>
</feature>
<dbReference type="InterPro" id="IPR003385">
    <property type="entry name" value="Glyco_hydro_77"/>
</dbReference>
<dbReference type="PANTHER" id="PTHR32518">
    <property type="match status" value="1"/>
</dbReference>
<organism evidence="13 14">
    <name type="scientific">Panacibacter microcysteis</name>
    <dbReference type="NCBI Taxonomy" id="2793269"/>
    <lineage>
        <taxon>Bacteria</taxon>
        <taxon>Pseudomonadati</taxon>
        <taxon>Bacteroidota</taxon>
        <taxon>Chitinophagia</taxon>
        <taxon>Chitinophagales</taxon>
        <taxon>Chitinophagaceae</taxon>
        <taxon>Panacibacter</taxon>
    </lineage>
</organism>
<gene>
    <name evidence="13" type="ORF">I5907_10775</name>
</gene>
<dbReference type="InterPro" id="IPR002044">
    <property type="entry name" value="CBM20"/>
</dbReference>
<dbReference type="Gene3D" id="3.20.20.80">
    <property type="entry name" value="Glycosidases"/>
    <property type="match status" value="2"/>
</dbReference>
<dbReference type="Pfam" id="PF00686">
    <property type="entry name" value="CBM_20"/>
    <property type="match status" value="2"/>
</dbReference>
<evidence type="ECO:0000256" key="9">
    <source>
        <dbReference type="ARBA" id="ARBA00023277"/>
    </source>
</evidence>
<name>A0A931GYM1_9BACT</name>
<sequence length="902" mass="104923">MSKVTFVVRFHTNYGQSLFITGKHPLFGGETAASALRMQYLNNDLWTLTIDVDKNALPKEGIVYNYMVQYEDGTVSYDWGSDKVLKTGDLASEEILIIDAWNFAGYFENAFYTEPFQNVLLKHRHKPAVPAPKTYTHTFRIKAPLLKKDETICLIGNDEKLGNWNEAAALLMERNDGDSFYSVRADLSRAHFPVVYKYCVFDTSAGRIVRYEDGNNRVLYDAFVKNKKTIVNDGFAVLPSTSWKGAGVAIPVFSLRAEQSCGVGEFSDIKLLVDWAKSVGLKLVQILPVNDTTATHTWTDSYPYAAISAFALHPMYLNLAKAAGEKHAQLVKDVEAERQRLNKLDAVDYEGVNNLKWRVIKQLYPLQQEEIFSSAGYKEYFELNKHWLVPYATFCYFRDKYNSADFNTWQTHKTYDAAEAAALLETGAGTFNDVAIHIYVQYLLHLQLKEAAEYAHQHGVIVKGDIPIGIYRFGVDAWQNPELYHMEMQAGAPPDDFAKTGQNWGFPTYNWEKMQEDDFTWWKQRFEQMSYYFDAFRIDHILGFFRIWSIPIDSVEGIMGHFEPAIPVHINEFYERNMWFDYARYCKPYITERLLNDTLGDQKEHVKYTFLNYDGFEKYQLKPEFSTQAKVENYFSWQQDSEHNRWLKKQLFSYLSNVLLFEVEGSQGQQFHFRFGIEETPSFKDLDPHLQYQLKQLYVNYFFERQDDFWMKKAMQKLPALKRATNMLVCGEDLGLVPRSVPEVMRQLGLLSLEIQRMPKDPNKQFFHPADAPYLSVVTPSSHDISTIRGWWEEDRNLSQQFFNDELGQWGLAPYFCDAWVNKAIVVQHLYSPAMWSIFQLQDILGCNRQIRRPNPHEERINVPADSKHYWRYRMHLTLEDLLKASAFNSEFSSMVKESGRA</sequence>